<proteinExistence type="predicted"/>
<dbReference type="AlphaFoldDB" id="A0A7M5UV12"/>
<keyword evidence="4" id="KW-1185">Reference proteome</keyword>
<reference evidence="3" key="1">
    <citation type="submission" date="2021-01" db="UniProtKB">
        <authorList>
            <consortium name="EnsemblMetazoa"/>
        </authorList>
    </citation>
    <scope>IDENTIFICATION</scope>
</reference>
<feature type="domain" description="C2H2-type" evidence="2">
    <location>
        <begin position="81"/>
        <end position="104"/>
    </location>
</feature>
<name>A0A7M5UV12_9CNID</name>
<evidence type="ECO:0000313" key="4">
    <source>
        <dbReference type="Proteomes" id="UP000594262"/>
    </source>
</evidence>
<sequence length="207" mass="23482">MRSGKYKLGGPIVKRGLISGKCRVLSCRFYHKHIKDLKGHLERAHNMTLVSHAKLPPSQLSSVIQKNKGKSYMKGRKIELCSLRGCIHYMQPQTDLTRHLKIYHAGMTKKEYYAKRKPNEPSSSSAIRNFQSLGPAVTEDEIFGTDTNNSEEKDQNVNNKSNEISDDERSVLDSDVTLSSPFCPEITSPRKDLNIKTRARRVLLPEL</sequence>
<accession>A0A7M5UV12</accession>
<dbReference type="RefSeq" id="XP_066920812.1">
    <property type="nucleotide sequence ID" value="XM_067064711.1"/>
</dbReference>
<organism evidence="3 4">
    <name type="scientific">Clytia hemisphaerica</name>
    <dbReference type="NCBI Taxonomy" id="252671"/>
    <lineage>
        <taxon>Eukaryota</taxon>
        <taxon>Metazoa</taxon>
        <taxon>Cnidaria</taxon>
        <taxon>Hydrozoa</taxon>
        <taxon>Hydroidolina</taxon>
        <taxon>Leptothecata</taxon>
        <taxon>Obeliida</taxon>
        <taxon>Clytiidae</taxon>
        <taxon>Clytia</taxon>
    </lineage>
</organism>
<dbReference type="InterPro" id="IPR013087">
    <property type="entry name" value="Znf_C2H2_type"/>
</dbReference>
<dbReference type="Proteomes" id="UP000594262">
    <property type="component" value="Unplaced"/>
</dbReference>
<evidence type="ECO:0000259" key="2">
    <source>
        <dbReference type="PROSITE" id="PS00028"/>
    </source>
</evidence>
<evidence type="ECO:0000313" key="3">
    <source>
        <dbReference type="EnsemblMetazoa" id="CLYHEMP006271.1"/>
    </source>
</evidence>
<dbReference type="GeneID" id="136808171"/>
<protein>
    <recommendedName>
        <fullName evidence="2">C2H2-type domain-containing protein</fullName>
    </recommendedName>
</protein>
<dbReference type="PROSITE" id="PS00028">
    <property type="entry name" value="ZINC_FINGER_C2H2_1"/>
    <property type="match status" value="1"/>
</dbReference>
<feature type="region of interest" description="Disordered" evidence="1">
    <location>
        <begin position="141"/>
        <end position="171"/>
    </location>
</feature>
<dbReference type="EnsemblMetazoa" id="CLYHEMT006271.1">
    <property type="protein sequence ID" value="CLYHEMP006271.1"/>
    <property type="gene ID" value="CLYHEMG006271"/>
</dbReference>
<evidence type="ECO:0000256" key="1">
    <source>
        <dbReference type="SAM" id="MobiDB-lite"/>
    </source>
</evidence>